<dbReference type="CDD" id="cd02440">
    <property type="entry name" value="AdoMet_MTases"/>
    <property type="match status" value="1"/>
</dbReference>
<accession>A0AAW1TAI6</accession>
<dbReference type="GO" id="GO:0008168">
    <property type="term" value="F:methyltransferase activity"/>
    <property type="evidence" value="ECO:0007669"/>
    <property type="project" value="UniProtKB-KW"/>
</dbReference>
<feature type="region of interest" description="Disordered" evidence="3">
    <location>
        <begin position="197"/>
        <end position="218"/>
    </location>
</feature>
<feature type="compositionally biased region" description="Polar residues" evidence="3">
    <location>
        <begin position="68"/>
        <end position="78"/>
    </location>
</feature>
<dbReference type="PANTHER" id="PTHR43542:SF1">
    <property type="entry name" value="METHYLTRANSFERASE"/>
    <property type="match status" value="1"/>
</dbReference>
<feature type="compositionally biased region" description="Basic residues" evidence="3">
    <location>
        <begin position="17"/>
        <end position="35"/>
    </location>
</feature>
<dbReference type="InterPro" id="IPR004398">
    <property type="entry name" value="RNA_MeTrfase_RsmD"/>
</dbReference>
<dbReference type="GO" id="GO:0031167">
    <property type="term" value="P:rRNA methylation"/>
    <property type="evidence" value="ECO:0007669"/>
    <property type="project" value="InterPro"/>
</dbReference>
<evidence type="ECO:0000256" key="1">
    <source>
        <dbReference type="ARBA" id="ARBA00022603"/>
    </source>
</evidence>
<evidence type="ECO:0000256" key="2">
    <source>
        <dbReference type="ARBA" id="ARBA00022679"/>
    </source>
</evidence>
<gene>
    <name evidence="4" type="ORF">WJX84_002272</name>
</gene>
<evidence type="ECO:0000313" key="4">
    <source>
        <dbReference type="EMBL" id="KAK9865809.1"/>
    </source>
</evidence>
<feature type="compositionally biased region" description="Polar residues" evidence="3">
    <location>
        <begin position="88"/>
        <end position="98"/>
    </location>
</feature>
<feature type="compositionally biased region" description="Low complexity" evidence="3">
    <location>
        <begin position="279"/>
        <end position="290"/>
    </location>
</feature>
<dbReference type="EMBL" id="JALJOV010000215">
    <property type="protein sequence ID" value="KAK9865809.1"/>
    <property type="molecule type" value="Genomic_DNA"/>
</dbReference>
<dbReference type="PANTHER" id="PTHR43542">
    <property type="entry name" value="METHYLTRANSFERASE"/>
    <property type="match status" value="1"/>
</dbReference>
<reference evidence="4 5" key="1">
    <citation type="journal article" date="2024" name="Nat. Commun.">
        <title>Phylogenomics reveals the evolutionary origins of lichenization in chlorophyte algae.</title>
        <authorList>
            <person name="Puginier C."/>
            <person name="Libourel C."/>
            <person name="Otte J."/>
            <person name="Skaloud P."/>
            <person name="Haon M."/>
            <person name="Grisel S."/>
            <person name="Petersen M."/>
            <person name="Berrin J.G."/>
            <person name="Delaux P.M."/>
            <person name="Dal Grande F."/>
            <person name="Keller J."/>
        </authorList>
    </citation>
    <scope>NUCLEOTIDE SEQUENCE [LARGE SCALE GENOMIC DNA]</scope>
    <source>
        <strain evidence="4 5">SAG 2523</strain>
    </source>
</reference>
<evidence type="ECO:0000256" key="3">
    <source>
        <dbReference type="SAM" id="MobiDB-lite"/>
    </source>
</evidence>
<name>A0AAW1TAI6_9CHLO</name>
<protein>
    <submittedName>
        <fullName evidence="4">Uncharacterized protein</fullName>
    </submittedName>
</protein>
<feature type="region of interest" description="Disordered" evidence="3">
    <location>
        <begin position="116"/>
        <end position="184"/>
    </location>
</feature>
<dbReference type="Proteomes" id="UP001485043">
    <property type="component" value="Unassembled WGS sequence"/>
</dbReference>
<comment type="caution">
    <text evidence="4">The sequence shown here is derived from an EMBL/GenBank/DDBJ whole genome shotgun (WGS) entry which is preliminary data.</text>
</comment>
<dbReference type="SUPFAM" id="SSF53335">
    <property type="entry name" value="S-adenosyl-L-methionine-dependent methyltransferases"/>
    <property type="match status" value="1"/>
</dbReference>
<feature type="compositionally biased region" description="Gly residues" evidence="3">
    <location>
        <begin position="208"/>
        <end position="218"/>
    </location>
</feature>
<keyword evidence="1" id="KW-0489">Methyltransferase</keyword>
<evidence type="ECO:0000313" key="5">
    <source>
        <dbReference type="Proteomes" id="UP001485043"/>
    </source>
</evidence>
<dbReference type="Gene3D" id="3.40.50.150">
    <property type="entry name" value="Vaccinia Virus protein VP39"/>
    <property type="match status" value="1"/>
</dbReference>
<sequence length="574" mass="61898">MFRGEQAAQGHTCRLPTSRRSRRSVTRCARSRIAGRRSPQTDEADGNVPAWKQDLARLQQALPALQQSSEQTALQPPTQQQQQQQQQNGASASYGTSKVSRRDRLSSFSAGKLFSNDAAPAANGPVPHTKPTATQLLTERMRRPPSTPSGTGFGPRNPASQAPAPHKPSLAPPQPKGPEGVAGLDALREQFLPPSGAAQLRSAPYKGGITGRGLGPPTGGWVDVSKQGKRPAAHSPAEADAVADSLANLVFSNDGWSVEDLGDGSRAAVPEPYAVEVSQTATLPAAPQAAEPGKERKKTRRRDAMARAISSQGPKPTEELSLAAQLAAIPALSRLSPHEIRELEKMQLETSKNNADVRATAARKKVAARKTHRRLHIMGGKLAGRSLLSGDADTTRPMMEMVRQAVFNMLLAQSEGPSHIELPPNSTWLDLFAGTGAVGLEALSRGCGHASFVELDPWVVDKVLEPNLSSCGLLQQSSIHCMRAEDFVRRSGAGNIGRLQQSFDFISVCPPYLQVSYPELFDLLEASTLLHENTILILEYPKQLAQEIRPQLGPLHKIRDRRYGRTLVAVYGPE</sequence>
<keyword evidence="5" id="KW-1185">Reference proteome</keyword>
<organism evidence="4 5">
    <name type="scientific">Apatococcus fuscideae</name>
    <dbReference type="NCBI Taxonomy" id="2026836"/>
    <lineage>
        <taxon>Eukaryota</taxon>
        <taxon>Viridiplantae</taxon>
        <taxon>Chlorophyta</taxon>
        <taxon>core chlorophytes</taxon>
        <taxon>Trebouxiophyceae</taxon>
        <taxon>Chlorellales</taxon>
        <taxon>Chlorellaceae</taxon>
        <taxon>Apatococcus</taxon>
    </lineage>
</organism>
<dbReference type="Pfam" id="PF03602">
    <property type="entry name" value="Cons_hypoth95"/>
    <property type="match status" value="1"/>
</dbReference>
<keyword evidence="2" id="KW-0808">Transferase</keyword>
<feature type="region of interest" description="Disordered" evidence="3">
    <location>
        <begin position="279"/>
        <end position="317"/>
    </location>
</feature>
<proteinExistence type="predicted"/>
<dbReference type="AlphaFoldDB" id="A0AAW1TAI6"/>
<feature type="compositionally biased region" description="Low complexity" evidence="3">
    <location>
        <begin position="56"/>
        <end position="67"/>
    </location>
</feature>
<dbReference type="InterPro" id="IPR029063">
    <property type="entry name" value="SAM-dependent_MTases_sf"/>
</dbReference>
<feature type="region of interest" description="Disordered" evidence="3">
    <location>
        <begin position="1"/>
        <end position="102"/>
    </location>
</feature>